<keyword evidence="2" id="KW-1133">Transmembrane helix</keyword>
<keyword evidence="2" id="KW-0812">Transmembrane</keyword>
<feature type="region of interest" description="Disordered" evidence="1">
    <location>
        <begin position="1"/>
        <end position="113"/>
    </location>
</feature>
<evidence type="ECO:0000313" key="3">
    <source>
        <dbReference type="EMBL" id="GAA1946237.1"/>
    </source>
</evidence>
<evidence type="ECO:0000256" key="1">
    <source>
        <dbReference type="SAM" id="MobiDB-lite"/>
    </source>
</evidence>
<accession>A0ABP5BLJ8</accession>
<feature type="compositionally biased region" description="Pro residues" evidence="1">
    <location>
        <begin position="86"/>
        <end position="96"/>
    </location>
</feature>
<name>A0ABP5BLJ8_9PSEU</name>
<comment type="caution">
    <text evidence="3">The sequence shown here is derived from an EMBL/GenBank/DDBJ whole genome shotgun (WGS) entry which is preliminary data.</text>
</comment>
<feature type="compositionally biased region" description="Basic and acidic residues" evidence="1">
    <location>
        <begin position="1"/>
        <end position="23"/>
    </location>
</feature>
<evidence type="ECO:0000313" key="4">
    <source>
        <dbReference type="Proteomes" id="UP001501116"/>
    </source>
</evidence>
<dbReference type="Proteomes" id="UP001501116">
    <property type="component" value="Unassembled WGS sequence"/>
</dbReference>
<proteinExistence type="predicted"/>
<dbReference type="EMBL" id="BAAANN010000004">
    <property type="protein sequence ID" value="GAA1946237.1"/>
    <property type="molecule type" value="Genomic_DNA"/>
</dbReference>
<sequence>MGHVAEQEPGKDENAEPSRRGDEPQPLDPEQLRQFQQFQQFQEYLRFTEAQRLAGAQPGATALPEAGQPGSELATQRAPRLVPQQQHPPAPPPGQPPVLSGSQPYLPVPREENLPATRPKIKAPRWLKRLGGKVLSAVLLLIVLIIAGKLAWNYFFGTGEDPDLPANVTGGKQYQQTQYLPTQPYEAVRQVYELIDKNSPAACERFQENVRPVFARNFGAADCAAAVTALHARVTDDWAYAFSVRQRDSTVDFPPTITISSCSFPIKGGPPLGVFTLTRVDKGQWLITDHRAETCASATPTR</sequence>
<protein>
    <recommendedName>
        <fullName evidence="5">Mce-associated membrane protein</fullName>
    </recommendedName>
</protein>
<organism evidence="3 4">
    <name type="scientific">Amycolatopsis minnesotensis</name>
    <dbReference type="NCBI Taxonomy" id="337894"/>
    <lineage>
        <taxon>Bacteria</taxon>
        <taxon>Bacillati</taxon>
        <taxon>Actinomycetota</taxon>
        <taxon>Actinomycetes</taxon>
        <taxon>Pseudonocardiales</taxon>
        <taxon>Pseudonocardiaceae</taxon>
        <taxon>Amycolatopsis</taxon>
    </lineage>
</organism>
<keyword evidence="4" id="KW-1185">Reference proteome</keyword>
<reference evidence="4" key="1">
    <citation type="journal article" date="2019" name="Int. J. Syst. Evol. Microbiol.">
        <title>The Global Catalogue of Microorganisms (GCM) 10K type strain sequencing project: providing services to taxonomists for standard genome sequencing and annotation.</title>
        <authorList>
            <consortium name="The Broad Institute Genomics Platform"/>
            <consortium name="The Broad Institute Genome Sequencing Center for Infectious Disease"/>
            <person name="Wu L."/>
            <person name="Ma J."/>
        </authorList>
    </citation>
    <scope>NUCLEOTIDE SEQUENCE [LARGE SCALE GENOMIC DNA]</scope>
    <source>
        <strain evidence="4">JCM 14545</strain>
    </source>
</reference>
<evidence type="ECO:0008006" key="5">
    <source>
        <dbReference type="Google" id="ProtNLM"/>
    </source>
</evidence>
<gene>
    <name evidence="3" type="ORF">GCM10009754_12700</name>
</gene>
<keyword evidence="2" id="KW-0472">Membrane</keyword>
<feature type="transmembrane region" description="Helical" evidence="2">
    <location>
        <begin position="134"/>
        <end position="155"/>
    </location>
</feature>
<evidence type="ECO:0000256" key="2">
    <source>
        <dbReference type="SAM" id="Phobius"/>
    </source>
</evidence>